<dbReference type="OrthoDB" id="166375at2759"/>
<dbReference type="PANTHER" id="PTHR13115:SF8">
    <property type="entry name" value="RNA POLYMERASE-ASSOCIATED PROTEIN RTF1 HOMOLOG"/>
    <property type="match status" value="1"/>
</dbReference>
<evidence type="ECO:0000256" key="1">
    <source>
        <dbReference type="ARBA" id="ARBA00004123"/>
    </source>
</evidence>
<dbReference type="GO" id="GO:0003677">
    <property type="term" value="F:DNA binding"/>
    <property type="evidence" value="ECO:0007669"/>
    <property type="project" value="InterPro"/>
</dbReference>
<dbReference type="InterPro" id="IPR036128">
    <property type="entry name" value="Plus3-like_sf"/>
</dbReference>
<dbReference type="AlphaFoldDB" id="A0A4Y7QKU5"/>
<dbReference type="STRING" id="50990.A0A4Y7QKU5"/>
<reference evidence="8 9" key="1">
    <citation type="submission" date="2018-06" db="EMBL/GenBank/DDBJ databases">
        <title>A transcriptomic atlas of mushroom development highlights an independent origin of complex multicellularity.</title>
        <authorList>
            <consortium name="DOE Joint Genome Institute"/>
            <person name="Krizsan K."/>
            <person name="Almasi E."/>
            <person name="Merenyi Z."/>
            <person name="Sahu N."/>
            <person name="Viragh M."/>
            <person name="Koszo T."/>
            <person name="Mondo S."/>
            <person name="Kiss B."/>
            <person name="Balint B."/>
            <person name="Kues U."/>
            <person name="Barry K."/>
            <person name="Hegedus J.C."/>
            <person name="Henrissat B."/>
            <person name="Johnson J."/>
            <person name="Lipzen A."/>
            <person name="Ohm R."/>
            <person name="Nagy I."/>
            <person name="Pangilinan J."/>
            <person name="Yan J."/>
            <person name="Xiong Y."/>
            <person name="Grigoriev I.V."/>
            <person name="Hibbett D.S."/>
            <person name="Nagy L.G."/>
        </authorList>
    </citation>
    <scope>NUCLEOTIDE SEQUENCE [LARGE SCALE GENOMIC DNA]</scope>
    <source>
        <strain evidence="8 9">SZMC22713</strain>
    </source>
</reference>
<evidence type="ECO:0000313" key="9">
    <source>
        <dbReference type="Proteomes" id="UP000294933"/>
    </source>
</evidence>
<dbReference type="SUPFAM" id="SSF159042">
    <property type="entry name" value="Plus3-like"/>
    <property type="match status" value="1"/>
</dbReference>
<dbReference type="Pfam" id="PF03126">
    <property type="entry name" value="Plus-3"/>
    <property type="match status" value="1"/>
</dbReference>
<proteinExistence type="predicted"/>
<keyword evidence="5" id="KW-0175">Coiled coil</keyword>
<gene>
    <name evidence="8" type="ORF">BD410DRAFT_799231</name>
</gene>
<keyword evidence="2" id="KW-0805">Transcription regulation</keyword>
<dbReference type="PANTHER" id="PTHR13115">
    <property type="entry name" value="RNA POLYMERASE-ASSOCIATED PROTEIN RTF1 HOMOLOG"/>
    <property type="match status" value="1"/>
</dbReference>
<organism evidence="8 9">
    <name type="scientific">Rickenella mellea</name>
    <dbReference type="NCBI Taxonomy" id="50990"/>
    <lineage>
        <taxon>Eukaryota</taxon>
        <taxon>Fungi</taxon>
        <taxon>Dikarya</taxon>
        <taxon>Basidiomycota</taxon>
        <taxon>Agaricomycotina</taxon>
        <taxon>Agaricomycetes</taxon>
        <taxon>Hymenochaetales</taxon>
        <taxon>Rickenellaceae</taxon>
        <taxon>Rickenella</taxon>
    </lineage>
</organism>
<dbReference type="Gene3D" id="3.90.70.200">
    <property type="entry name" value="Plus-3 domain"/>
    <property type="match status" value="1"/>
</dbReference>
<feature type="compositionally biased region" description="Acidic residues" evidence="6">
    <location>
        <begin position="49"/>
        <end position="60"/>
    </location>
</feature>
<protein>
    <submittedName>
        <fullName evidence="8">Plus-3-domain-containing protein</fullName>
    </submittedName>
</protein>
<dbReference type="SMART" id="SM00719">
    <property type="entry name" value="Plus3"/>
    <property type="match status" value="1"/>
</dbReference>
<feature type="region of interest" description="Disordered" evidence="6">
    <location>
        <begin position="1"/>
        <end position="87"/>
    </location>
</feature>
<feature type="compositionally biased region" description="Acidic residues" evidence="6">
    <location>
        <begin position="1"/>
        <end position="13"/>
    </location>
</feature>
<dbReference type="GO" id="GO:1990269">
    <property type="term" value="F:RNA polymerase II C-terminal domain phosphoserine binding"/>
    <property type="evidence" value="ECO:0007669"/>
    <property type="project" value="TreeGrafter"/>
</dbReference>
<dbReference type="PROSITE" id="PS51360">
    <property type="entry name" value="PLUS3"/>
    <property type="match status" value="1"/>
</dbReference>
<evidence type="ECO:0000256" key="3">
    <source>
        <dbReference type="ARBA" id="ARBA00023163"/>
    </source>
</evidence>
<name>A0A4Y7QKU5_9AGAM</name>
<dbReference type="GO" id="GO:0016593">
    <property type="term" value="C:Cdc73/Paf1 complex"/>
    <property type="evidence" value="ECO:0007669"/>
    <property type="project" value="TreeGrafter"/>
</dbReference>
<feature type="coiled-coil region" evidence="5">
    <location>
        <begin position="419"/>
        <end position="464"/>
    </location>
</feature>
<dbReference type="EMBL" id="ML170158">
    <property type="protein sequence ID" value="TDL27841.1"/>
    <property type="molecule type" value="Genomic_DNA"/>
</dbReference>
<accession>A0A4Y7QKU5</accession>
<evidence type="ECO:0000256" key="2">
    <source>
        <dbReference type="ARBA" id="ARBA00023015"/>
    </source>
</evidence>
<keyword evidence="9" id="KW-1185">Reference proteome</keyword>
<evidence type="ECO:0000256" key="6">
    <source>
        <dbReference type="SAM" id="MobiDB-lite"/>
    </source>
</evidence>
<evidence type="ECO:0000256" key="5">
    <source>
        <dbReference type="SAM" id="Coils"/>
    </source>
</evidence>
<evidence type="ECO:0000313" key="8">
    <source>
        <dbReference type="EMBL" id="TDL27841.1"/>
    </source>
</evidence>
<evidence type="ECO:0000256" key="4">
    <source>
        <dbReference type="ARBA" id="ARBA00023242"/>
    </source>
</evidence>
<keyword evidence="3" id="KW-0804">Transcription</keyword>
<comment type="subcellular location">
    <subcellularLocation>
        <location evidence="1">Nucleus</location>
    </subcellularLocation>
</comment>
<feature type="region of interest" description="Disordered" evidence="6">
    <location>
        <begin position="114"/>
        <end position="187"/>
    </location>
</feature>
<keyword evidence="4" id="KW-0539">Nucleus</keyword>
<feature type="domain" description="Plus3" evidence="7">
    <location>
        <begin position="209"/>
        <end position="347"/>
    </location>
</feature>
<sequence length="527" mass="59139">MSDSEGDFSDELLELAGATEKKRKSKSAKASGSGSNKRRKAELTSLESTDNEPESEEDDSNPYPLEGKYTDEADRQKLLEMSEIDREDVLAQRQEELQRIQDKRNLDQMLKAQRGEIDDSVSKAAKRAHAQRGATKEKSRKLDELKARRKLKDEKKRTKASSPKRDRSSSPMDMEMSSDDEEDGQISKLEQEEEREARLIGKTKVDDGPTTLADLETCRLGREQLSKYCMAPWFEEYVKGAWVRYLIGQETNGQPVYRICEVINVFPKGLGADLVKPYKLNNQTVNQQLELKHGDAVKLFPMDKVSNSLFPQREFDRLVKVCEANKIKLPSKRTLEKKAAQMATLTTQRLTETDISAMLARKNLLSTNRPSASNSTLERSRLQQARTLAMRRHDFKELEEIDKAIAALAAPAPQDGVRKDELADALAKVNERNRKANMEAVRKAEALETERKRRERKLLAATRSSTPVNAAGKLLDPASRAGTPLLGTPRLAASAATPGRSVSPLPMHKKAFESDIVKSIEVDLGDF</sequence>
<evidence type="ECO:0000259" key="7">
    <source>
        <dbReference type="PROSITE" id="PS51360"/>
    </source>
</evidence>
<dbReference type="VEuPathDB" id="FungiDB:BD410DRAFT_799231"/>
<dbReference type="Proteomes" id="UP000294933">
    <property type="component" value="Unassembled WGS sequence"/>
</dbReference>
<feature type="compositionally biased region" description="Basic and acidic residues" evidence="6">
    <location>
        <begin position="68"/>
        <end position="87"/>
    </location>
</feature>
<dbReference type="InterPro" id="IPR004343">
    <property type="entry name" value="Plus-3_dom"/>
</dbReference>
<feature type="compositionally biased region" description="Basic and acidic residues" evidence="6">
    <location>
        <begin position="134"/>
        <end position="156"/>
    </location>
</feature>